<protein>
    <submittedName>
        <fullName evidence="2">Uncharacterized protein</fullName>
    </submittedName>
</protein>
<feature type="compositionally biased region" description="Basic and acidic residues" evidence="1">
    <location>
        <begin position="1"/>
        <end position="14"/>
    </location>
</feature>
<dbReference type="AlphaFoldDB" id="A0AA39K8N7"/>
<sequence length="264" mass="30263">MNRDDNMRILDEPRILSPAADQVRTNVQSSTTGGLEPSTGARLRPESRYELDALDKYSILRDISDMPIHQGLDEPGNTRWSPPPPYEAVLEQPDGIDVARYLSGSSNEDRPSSVYGSRRHITAPVPPWDAELVAEFRRDPPGIAGQNFLLDRITDACEYRVLAEADGHFLVRAKYNDQQMVPKLRNSELDIGDVVVQDREVQTYFKANPDQIRGARLRVKGNNEEYRIDEFYVKDGVRWFEFSQLLMYGEMLRMIRLSHRLPDL</sequence>
<dbReference type="RefSeq" id="XP_060328846.1">
    <property type="nucleotide sequence ID" value="XM_060482741.1"/>
</dbReference>
<organism evidence="2 3">
    <name type="scientific">Armillaria tabescens</name>
    <name type="common">Ringless honey mushroom</name>
    <name type="synonym">Agaricus tabescens</name>
    <dbReference type="NCBI Taxonomy" id="1929756"/>
    <lineage>
        <taxon>Eukaryota</taxon>
        <taxon>Fungi</taxon>
        <taxon>Dikarya</taxon>
        <taxon>Basidiomycota</taxon>
        <taxon>Agaricomycotina</taxon>
        <taxon>Agaricomycetes</taxon>
        <taxon>Agaricomycetidae</taxon>
        <taxon>Agaricales</taxon>
        <taxon>Marasmiineae</taxon>
        <taxon>Physalacriaceae</taxon>
        <taxon>Desarmillaria</taxon>
    </lineage>
</organism>
<name>A0AA39K8N7_ARMTA</name>
<dbReference type="EMBL" id="JAUEPS010000026">
    <property type="protein sequence ID" value="KAK0455336.1"/>
    <property type="molecule type" value="Genomic_DNA"/>
</dbReference>
<feature type="region of interest" description="Disordered" evidence="1">
    <location>
        <begin position="1"/>
        <end position="44"/>
    </location>
</feature>
<comment type="caution">
    <text evidence="2">The sequence shown here is derived from an EMBL/GenBank/DDBJ whole genome shotgun (WGS) entry which is preliminary data.</text>
</comment>
<dbReference type="GeneID" id="85366289"/>
<proteinExistence type="predicted"/>
<keyword evidence="3" id="KW-1185">Reference proteome</keyword>
<evidence type="ECO:0000313" key="3">
    <source>
        <dbReference type="Proteomes" id="UP001175211"/>
    </source>
</evidence>
<accession>A0AA39K8N7</accession>
<feature type="compositionally biased region" description="Polar residues" evidence="1">
    <location>
        <begin position="23"/>
        <end position="33"/>
    </location>
</feature>
<dbReference type="Proteomes" id="UP001175211">
    <property type="component" value="Unassembled WGS sequence"/>
</dbReference>
<feature type="region of interest" description="Disordered" evidence="1">
    <location>
        <begin position="68"/>
        <end position="88"/>
    </location>
</feature>
<reference evidence="2" key="1">
    <citation type="submission" date="2023-06" db="EMBL/GenBank/DDBJ databases">
        <authorList>
            <consortium name="Lawrence Berkeley National Laboratory"/>
            <person name="Ahrendt S."/>
            <person name="Sahu N."/>
            <person name="Indic B."/>
            <person name="Wong-Bajracharya J."/>
            <person name="Merenyi Z."/>
            <person name="Ke H.-M."/>
            <person name="Monk M."/>
            <person name="Kocsube S."/>
            <person name="Drula E."/>
            <person name="Lipzen A."/>
            <person name="Balint B."/>
            <person name="Henrissat B."/>
            <person name="Andreopoulos B."/>
            <person name="Martin F.M."/>
            <person name="Harder C.B."/>
            <person name="Rigling D."/>
            <person name="Ford K.L."/>
            <person name="Foster G.D."/>
            <person name="Pangilinan J."/>
            <person name="Papanicolaou A."/>
            <person name="Barry K."/>
            <person name="LaButti K."/>
            <person name="Viragh M."/>
            <person name="Koriabine M."/>
            <person name="Yan M."/>
            <person name="Riley R."/>
            <person name="Champramary S."/>
            <person name="Plett K.L."/>
            <person name="Tsai I.J."/>
            <person name="Slot J."/>
            <person name="Sipos G."/>
            <person name="Plett J."/>
            <person name="Nagy L.G."/>
            <person name="Grigoriev I.V."/>
        </authorList>
    </citation>
    <scope>NUCLEOTIDE SEQUENCE</scope>
    <source>
        <strain evidence="2">CCBAS 213</strain>
    </source>
</reference>
<evidence type="ECO:0000313" key="2">
    <source>
        <dbReference type="EMBL" id="KAK0455336.1"/>
    </source>
</evidence>
<evidence type="ECO:0000256" key="1">
    <source>
        <dbReference type="SAM" id="MobiDB-lite"/>
    </source>
</evidence>
<gene>
    <name evidence="2" type="ORF">EV420DRAFT_595314</name>
</gene>